<proteinExistence type="predicted"/>
<evidence type="ECO:0000256" key="1">
    <source>
        <dbReference type="SAM" id="SignalP"/>
    </source>
</evidence>
<dbReference type="EMBL" id="JQED01000055">
    <property type="protein sequence ID" value="KGJ87034.1"/>
    <property type="molecule type" value="Genomic_DNA"/>
</dbReference>
<gene>
    <name evidence="3" type="ORF">ND2E_0441</name>
</gene>
<dbReference type="Pfam" id="PF13590">
    <property type="entry name" value="DUF4136"/>
    <property type="match status" value="1"/>
</dbReference>
<dbReference type="PATRIC" id="fig|28229.4.peg.3924"/>
<sequence precursor="true">MKKNINVAVILFICFFVSACVTVPQEKTVNKNQLAISSVRDIPISYPQGSLFSLAPKYVKETSLKPEQTQAVYKLYANAIIADLKKHGYKNTEDASNSVFHVGFGIALASDLSDNVINDKFGVTPGLPSNDELKKGSFLIYIEDALTGKKVWRGAVQGFAHEEMSETDREYRTATVVNRVMKQFYATN</sequence>
<reference evidence="3 4" key="1">
    <citation type="submission" date="2014-08" db="EMBL/GenBank/DDBJ databases">
        <title>Genomic and Phenotypic Diversity of Colwellia psychrerythraea strains from Disparate Marine Basins.</title>
        <authorList>
            <person name="Techtmann S.M."/>
            <person name="Stelling S.C."/>
            <person name="Utturkar S.M."/>
            <person name="Alshibli N."/>
            <person name="Harris A."/>
            <person name="Brown S.D."/>
            <person name="Hazen T.C."/>
        </authorList>
    </citation>
    <scope>NUCLEOTIDE SEQUENCE [LARGE SCALE GENOMIC DNA]</scope>
    <source>
        <strain evidence="3 4">ND2E</strain>
    </source>
</reference>
<dbReference type="AlphaFoldDB" id="A0A099K8G2"/>
<name>A0A099K8G2_COLPS</name>
<evidence type="ECO:0000259" key="2">
    <source>
        <dbReference type="Pfam" id="PF13590"/>
    </source>
</evidence>
<accession>A0A099K8G2</accession>
<protein>
    <recommendedName>
        <fullName evidence="2">DUF4136 domain-containing protein</fullName>
    </recommendedName>
</protein>
<dbReference type="PROSITE" id="PS51257">
    <property type="entry name" value="PROKAR_LIPOPROTEIN"/>
    <property type="match status" value="1"/>
</dbReference>
<evidence type="ECO:0000313" key="3">
    <source>
        <dbReference type="EMBL" id="KGJ87034.1"/>
    </source>
</evidence>
<feature type="signal peptide" evidence="1">
    <location>
        <begin position="1"/>
        <end position="19"/>
    </location>
</feature>
<organism evidence="3 4">
    <name type="scientific">Colwellia psychrerythraea</name>
    <name type="common">Vibrio psychroerythus</name>
    <dbReference type="NCBI Taxonomy" id="28229"/>
    <lineage>
        <taxon>Bacteria</taxon>
        <taxon>Pseudomonadati</taxon>
        <taxon>Pseudomonadota</taxon>
        <taxon>Gammaproteobacteria</taxon>
        <taxon>Alteromonadales</taxon>
        <taxon>Colwelliaceae</taxon>
        <taxon>Colwellia</taxon>
    </lineage>
</organism>
<dbReference type="InterPro" id="IPR025411">
    <property type="entry name" value="DUF4136"/>
</dbReference>
<dbReference type="OrthoDB" id="6225622at2"/>
<feature type="domain" description="DUF4136" evidence="2">
    <location>
        <begin position="58"/>
        <end position="184"/>
    </location>
</feature>
<keyword evidence="1" id="KW-0732">Signal</keyword>
<evidence type="ECO:0000313" key="4">
    <source>
        <dbReference type="Proteomes" id="UP000029843"/>
    </source>
</evidence>
<comment type="caution">
    <text evidence="3">The sequence shown here is derived from an EMBL/GenBank/DDBJ whole genome shotgun (WGS) entry which is preliminary data.</text>
</comment>
<dbReference type="Proteomes" id="UP000029843">
    <property type="component" value="Unassembled WGS sequence"/>
</dbReference>
<feature type="chain" id="PRO_5001956868" description="DUF4136 domain-containing protein" evidence="1">
    <location>
        <begin position="20"/>
        <end position="188"/>
    </location>
</feature>
<dbReference type="RefSeq" id="WP_033095496.1">
    <property type="nucleotide sequence ID" value="NZ_JQED01000055.1"/>
</dbReference>